<evidence type="ECO:0000313" key="1">
    <source>
        <dbReference type="EMBL" id="MEN2765730.1"/>
    </source>
</evidence>
<dbReference type="EMBL" id="JBDIML010000001">
    <property type="protein sequence ID" value="MEN2765730.1"/>
    <property type="molecule type" value="Genomic_DNA"/>
</dbReference>
<dbReference type="RefSeq" id="WP_345823204.1">
    <property type="nucleotide sequence ID" value="NZ_JBDIML010000001.1"/>
</dbReference>
<accession>A0ABU9XCF7</accession>
<dbReference type="Proteomes" id="UP001444625">
    <property type="component" value="Unassembled WGS sequence"/>
</dbReference>
<keyword evidence="2" id="KW-1185">Reference proteome</keyword>
<evidence type="ECO:0000313" key="2">
    <source>
        <dbReference type="Proteomes" id="UP001444625"/>
    </source>
</evidence>
<organism evidence="1 2">
    <name type="scientific">Ornithinibacillus xuwenensis</name>
    <dbReference type="NCBI Taxonomy" id="3144668"/>
    <lineage>
        <taxon>Bacteria</taxon>
        <taxon>Bacillati</taxon>
        <taxon>Bacillota</taxon>
        <taxon>Bacilli</taxon>
        <taxon>Bacillales</taxon>
        <taxon>Bacillaceae</taxon>
        <taxon>Ornithinibacillus</taxon>
    </lineage>
</organism>
<protein>
    <submittedName>
        <fullName evidence="1">Uncharacterized protein</fullName>
    </submittedName>
</protein>
<reference evidence="1 2" key="1">
    <citation type="submission" date="2024-05" db="EMBL/GenBank/DDBJ databases">
        <authorList>
            <person name="Haq I."/>
            <person name="Ullah Z."/>
            <person name="Ahmad R."/>
            <person name="Li M."/>
            <person name="Tong Y."/>
        </authorList>
    </citation>
    <scope>NUCLEOTIDE SEQUENCE [LARGE SCALE GENOMIC DNA]</scope>
    <source>
        <strain evidence="1 2">16A2E</strain>
    </source>
</reference>
<comment type="caution">
    <text evidence="1">The sequence shown here is derived from an EMBL/GenBank/DDBJ whole genome shotgun (WGS) entry which is preliminary data.</text>
</comment>
<proteinExistence type="predicted"/>
<name>A0ABU9XCF7_9BACI</name>
<sequence>MAEKIPMDISEKTLERIAEFFLNTSVPRIIEERKKEIQNAS</sequence>
<gene>
    <name evidence="1" type="ORF">ABC228_00895</name>
</gene>